<evidence type="ECO:0000256" key="1">
    <source>
        <dbReference type="SAM" id="Coils"/>
    </source>
</evidence>
<gene>
    <name evidence="3" type="ORF">M23134_06420</name>
</gene>
<keyword evidence="1" id="KW-0175">Coiled coil</keyword>
<evidence type="ECO:0000313" key="3">
    <source>
        <dbReference type="EMBL" id="EAY26071.1"/>
    </source>
</evidence>
<dbReference type="Proteomes" id="UP000004095">
    <property type="component" value="Unassembled WGS sequence"/>
</dbReference>
<proteinExistence type="predicted"/>
<organism evidence="3 4">
    <name type="scientific">Microscilla marina ATCC 23134</name>
    <dbReference type="NCBI Taxonomy" id="313606"/>
    <lineage>
        <taxon>Bacteria</taxon>
        <taxon>Pseudomonadati</taxon>
        <taxon>Bacteroidota</taxon>
        <taxon>Cytophagia</taxon>
        <taxon>Cytophagales</taxon>
        <taxon>Microscillaceae</taxon>
        <taxon>Microscilla</taxon>
    </lineage>
</organism>
<accession>A1ZUA0</accession>
<comment type="caution">
    <text evidence="3">The sequence shown here is derived from an EMBL/GenBank/DDBJ whole genome shotgun (WGS) entry which is preliminary data.</text>
</comment>
<dbReference type="RefSeq" id="WP_002701666.1">
    <property type="nucleotide sequence ID" value="NZ_AAWS01000039.1"/>
</dbReference>
<dbReference type="AlphaFoldDB" id="A1ZUA0"/>
<dbReference type="CDD" id="cd00093">
    <property type="entry name" value="HTH_XRE"/>
    <property type="match status" value="1"/>
</dbReference>
<dbReference type="GO" id="GO:0003677">
    <property type="term" value="F:DNA binding"/>
    <property type="evidence" value="ECO:0007669"/>
    <property type="project" value="InterPro"/>
</dbReference>
<protein>
    <recommendedName>
        <fullName evidence="2">HTH cro/C1-type domain-containing protein</fullName>
    </recommendedName>
</protein>
<dbReference type="PROSITE" id="PS50943">
    <property type="entry name" value="HTH_CROC1"/>
    <property type="match status" value="1"/>
</dbReference>
<dbReference type="Pfam" id="PF12844">
    <property type="entry name" value="HTH_19"/>
    <property type="match status" value="1"/>
</dbReference>
<name>A1ZUA0_MICM2</name>
<dbReference type="EMBL" id="AAWS01000039">
    <property type="protein sequence ID" value="EAY26071.1"/>
    <property type="molecule type" value="Genomic_DNA"/>
</dbReference>
<feature type="coiled-coil region" evidence="1">
    <location>
        <begin position="108"/>
        <end position="135"/>
    </location>
</feature>
<dbReference type="OrthoDB" id="9805356at2"/>
<evidence type="ECO:0000313" key="4">
    <source>
        <dbReference type="Proteomes" id="UP000004095"/>
    </source>
</evidence>
<reference evidence="3 4" key="1">
    <citation type="submission" date="2007-01" db="EMBL/GenBank/DDBJ databases">
        <authorList>
            <person name="Haygood M."/>
            <person name="Podell S."/>
            <person name="Anderson C."/>
            <person name="Hopkinson B."/>
            <person name="Roe K."/>
            <person name="Barbeau K."/>
            <person name="Gaasterland T."/>
            <person name="Ferriera S."/>
            <person name="Johnson J."/>
            <person name="Kravitz S."/>
            <person name="Beeson K."/>
            <person name="Sutton G."/>
            <person name="Rogers Y.-H."/>
            <person name="Friedman R."/>
            <person name="Frazier M."/>
            <person name="Venter J.C."/>
        </authorList>
    </citation>
    <scope>NUCLEOTIDE SEQUENCE [LARGE SCALE GENOMIC DNA]</scope>
    <source>
        <strain evidence="3 4">ATCC 23134</strain>
    </source>
</reference>
<dbReference type="InterPro" id="IPR010982">
    <property type="entry name" value="Lambda_DNA-bd_dom_sf"/>
</dbReference>
<dbReference type="Gene3D" id="1.10.260.40">
    <property type="entry name" value="lambda repressor-like DNA-binding domains"/>
    <property type="match status" value="1"/>
</dbReference>
<feature type="domain" description="HTH cro/C1-type" evidence="2">
    <location>
        <begin position="12"/>
        <end position="47"/>
    </location>
</feature>
<sequence>MASKGDGIGKRIGEIRNDLNMTLTNFAKMINVSRTALIAYEQETSDPGYTPLKGIVENVRNLNLNWLFTGIAPKYLEADVKTSLDASNEKLRMIEILKRQIEGFKALDSAKEEEIKELTRQLQQAQKQIVELTQKMEGQ</sequence>
<keyword evidence="4" id="KW-1185">Reference proteome</keyword>
<dbReference type="InterPro" id="IPR001387">
    <property type="entry name" value="Cro/C1-type_HTH"/>
</dbReference>
<dbReference type="SUPFAM" id="SSF47413">
    <property type="entry name" value="lambda repressor-like DNA-binding domains"/>
    <property type="match status" value="1"/>
</dbReference>
<evidence type="ECO:0000259" key="2">
    <source>
        <dbReference type="PROSITE" id="PS50943"/>
    </source>
</evidence>